<accession>A0A6G9YHF3</accession>
<organism evidence="3 4">
    <name type="scientific">Nocardia arthritidis</name>
    <dbReference type="NCBI Taxonomy" id="228602"/>
    <lineage>
        <taxon>Bacteria</taxon>
        <taxon>Bacillati</taxon>
        <taxon>Actinomycetota</taxon>
        <taxon>Actinomycetes</taxon>
        <taxon>Mycobacteriales</taxon>
        <taxon>Nocardiaceae</taxon>
        <taxon>Nocardia</taxon>
    </lineage>
</organism>
<feature type="domain" description="Bacterial toxin 24" evidence="2">
    <location>
        <begin position="96"/>
        <end position="193"/>
    </location>
</feature>
<evidence type="ECO:0000313" key="3">
    <source>
        <dbReference type="EMBL" id="QIS12383.1"/>
    </source>
</evidence>
<proteinExistence type="predicted"/>
<name>A0A6G9YHF3_9NOCA</name>
<evidence type="ECO:0000256" key="1">
    <source>
        <dbReference type="SAM" id="MobiDB-lite"/>
    </source>
</evidence>
<dbReference type="EMBL" id="CP046172">
    <property type="protein sequence ID" value="QIS12383.1"/>
    <property type="molecule type" value="Genomic_DNA"/>
</dbReference>
<keyword evidence="4" id="KW-1185">Reference proteome</keyword>
<sequence length="193" mass="21375">MPASSSAREPACPALIAIGRLGTAEVSKVAKIIDKFADLIKTAVKAAKLRVAVKIERATTKTKETIQRIKDLTTKLAEKLKNWRKAKKPLKDNLDNAQVCTDRMLPTKGQPNTYMVKKDANGNITNYTYFDEDGIATKRVDLTGKAHYDKNTGQEIPTPHVVEVQKNQNPKTGEYFGQTKPDTVRPATPEEIP</sequence>
<reference evidence="3 4" key="1">
    <citation type="journal article" date="2019" name="ACS Chem. Biol.">
        <title>Identification and Mobilization of a Cryptic Antibiotic Biosynthesis Gene Locus from a Human-Pathogenic Nocardia Isolate.</title>
        <authorList>
            <person name="Herisse M."/>
            <person name="Ishida K."/>
            <person name="Porter J.L."/>
            <person name="Howden B."/>
            <person name="Hertweck C."/>
            <person name="Stinear T.P."/>
            <person name="Pidot S.J."/>
        </authorList>
    </citation>
    <scope>NUCLEOTIDE SEQUENCE [LARGE SCALE GENOMIC DNA]</scope>
    <source>
        <strain evidence="3 4">AUSMDU00012717</strain>
    </source>
</reference>
<dbReference type="KEGG" id="nah:F5544_22610"/>
<evidence type="ECO:0000259" key="2">
    <source>
        <dbReference type="Pfam" id="PF15529"/>
    </source>
</evidence>
<protein>
    <recommendedName>
        <fullName evidence="2">Bacterial toxin 24 domain-containing protein</fullName>
    </recommendedName>
</protein>
<dbReference type="InterPro" id="IPR029114">
    <property type="entry name" value="Ntox24"/>
</dbReference>
<gene>
    <name evidence="3" type="ORF">F5544_22610</name>
</gene>
<dbReference type="Proteomes" id="UP000503540">
    <property type="component" value="Chromosome"/>
</dbReference>
<dbReference type="RefSeq" id="WP_167475074.1">
    <property type="nucleotide sequence ID" value="NZ_CP046172.1"/>
</dbReference>
<feature type="region of interest" description="Disordered" evidence="1">
    <location>
        <begin position="167"/>
        <end position="193"/>
    </location>
</feature>
<evidence type="ECO:0000313" key="4">
    <source>
        <dbReference type="Proteomes" id="UP000503540"/>
    </source>
</evidence>
<dbReference type="Pfam" id="PF15529">
    <property type="entry name" value="Ntox24"/>
    <property type="match status" value="1"/>
</dbReference>
<dbReference type="AlphaFoldDB" id="A0A6G9YHF3"/>